<comment type="caution">
    <text evidence="2">The sequence shown here is derived from an EMBL/GenBank/DDBJ whole genome shotgun (WGS) entry which is preliminary data.</text>
</comment>
<gene>
    <name evidence="2" type="ORF">PAESOLCIP111_00140</name>
</gene>
<dbReference type="EMBL" id="CAJVAS010000001">
    <property type="protein sequence ID" value="CAG7597358.1"/>
    <property type="molecule type" value="Genomic_DNA"/>
</dbReference>
<evidence type="ECO:0000256" key="1">
    <source>
        <dbReference type="SAM" id="MobiDB-lite"/>
    </source>
</evidence>
<name>A0A916JTN6_9BACL</name>
<feature type="region of interest" description="Disordered" evidence="1">
    <location>
        <begin position="1"/>
        <end position="32"/>
    </location>
</feature>
<accession>A0A916JTN6</accession>
<keyword evidence="3" id="KW-1185">Reference proteome</keyword>
<organism evidence="2 3">
    <name type="scientific">Paenibacillus solanacearum</name>
    <dbReference type="NCBI Taxonomy" id="2048548"/>
    <lineage>
        <taxon>Bacteria</taxon>
        <taxon>Bacillati</taxon>
        <taxon>Bacillota</taxon>
        <taxon>Bacilli</taxon>
        <taxon>Bacillales</taxon>
        <taxon>Paenibacillaceae</taxon>
        <taxon>Paenibacillus</taxon>
    </lineage>
</organism>
<sequence length="32" mass="3612">MYPEEYKGAANKKTGPVPEKYREAPSKITSLK</sequence>
<evidence type="ECO:0000313" key="3">
    <source>
        <dbReference type="Proteomes" id="UP000693672"/>
    </source>
</evidence>
<dbReference type="AlphaFoldDB" id="A0A916JTN6"/>
<dbReference type="Proteomes" id="UP000693672">
    <property type="component" value="Unassembled WGS sequence"/>
</dbReference>
<reference evidence="2" key="1">
    <citation type="submission" date="2021-06" db="EMBL/GenBank/DDBJ databases">
        <authorList>
            <person name="Criscuolo A."/>
        </authorList>
    </citation>
    <scope>NUCLEOTIDE SEQUENCE</scope>
    <source>
        <strain evidence="2">CIP111600</strain>
    </source>
</reference>
<proteinExistence type="predicted"/>
<protein>
    <submittedName>
        <fullName evidence="2">Uncharacterized protein</fullName>
    </submittedName>
</protein>
<evidence type="ECO:0000313" key="2">
    <source>
        <dbReference type="EMBL" id="CAG7597358.1"/>
    </source>
</evidence>